<dbReference type="GO" id="GO:0016787">
    <property type="term" value="F:hydrolase activity"/>
    <property type="evidence" value="ECO:0007669"/>
    <property type="project" value="UniProtKB-KW"/>
</dbReference>
<keyword evidence="5" id="KW-1185">Reference proteome</keyword>
<dbReference type="InterPro" id="IPR001031">
    <property type="entry name" value="Thioesterase"/>
</dbReference>
<evidence type="ECO:0000313" key="4">
    <source>
        <dbReference type="EMBL" id="SER97643.1"/>
    </source>
</evidence>
<reference evidence="5" key="1">
    <citation type="submission" date="2016-10" db="EMBL/GenBank/DDBJ databases">
        <authorList>
            <person name="Varghese N."/>
            <person name="Submissions S."/>
        </authorList>
    </citation>
    <scope>NUCLEOTIDE SEQUENCE [LARGE SCALE GENOMIC DNA]</scope>
    <source>
        <strain evidence="5">CGMCC 4.6825</strain>
    </source>
</reference>
<dbReference type="OrthoDB" id="8480037at2"/>
<sequence>MPVPVSGPIPVLCFPFAGAGASAFRRCQEYGSDTVRICPVQLPGREERFGEPLYTDVAQAADGLLPEILDQLAGEPTVALFGHSLGAVVAYETAHRIAALGHPAVVELFVSGSPGPWTRRRIRATGLSDALFLEQVQEFAGYTHPALEHPELREMLLPPLRADVEMHENYLAPSEKPLAVPVVSIRGAEDELVSRAEAVEWESATTADCRQVELPGGHMYLVDEPAALVRLLDAELASQGVGR</sequence>
<keyword evidence="2" id="KW-0378">Hydrolase</keyword>
<dbReference type="SMART" id="SM00824">
    <property type="entry name" value="PKS_TE"/>
    <property type="match status" value="1"/>
</dbReference>
<name>A0A1H9TLZ8_9ACTN</name>
<evidence type="ECO:0000259" key="3">
    <source>
        <dbReference type="SMART" id="SM00824"/>
    </source>
</evidence>
<gene>
    <name evidence="4" type="ORF">SAMN05421870_106223</name>
</gene>
<dbReference type="Proteomes" id="UP000182841">
    <property type="component" value="Unassembled WGS sequence"/>
</dbReference>
<proteinExistence type="inferred from homology"/>
<dbReference type="GO" id="GO:0008610">
    <property type="term" value="P:lipid biosynthetic process"/>
    <property type="evidence" value="ECO:0007669"/>
    <property type="project" value="TreeGrafter"/>
</dbReference>
<organism evidence="4 5">
    <name type="scientific">Streptomyces qinglanensis</name>
    <dbReference type="NCBI Taxonomy" id="943816"/>
    <lineage>
        <taxon>Bacteria</taxon>
        <taxon>Bacillati</taxon>
        <taxon>Actinomycetota</taxon>
        <taxon>Actinomycetes</taxon>
        <taxon>Kitasatosporales</taxon>
        <taxon>Streptomycetaceae</taxon>
        <taxon>Streptomyces</taxon>
    </lineage>
</organism>
<feature type="domain" description="Thioesterase TesA-like" evidence="3">
    <location>
        <begin position="12"/>
        <end position="236"/>
    </location>
</feature>
<dbReference type="PANTHER" id="PTHR11487">
    <property type="entry name" value="THIOESTERASE"/>
    <property type="match status" value="1"/>
</dbReference>
<dbReference type="AlphaFoldDB" id="A0A1H9TLZ8"/>
<dbReference type="Gene3D" id="3.40.50.1820">
    <property type="entry name" value="alpha/beta hydrolase"/>
    <property type="match status" value="1"/>
</dbReference>
<dbReference type="InterPro" id="IPR020802">
    <property type="entry name" value="TesA-like"/>
</dbReference>
<dbReference type="InterPro" id="IPR012223">
    <property type="entry name" value="TEII"/>
</dbReference>
<dbReference type="RefSeq" id="WP_075000838.1">
    <property type="nucleotide sequence ID" value="NZ_FOGO01000006.1"/>
</dbReference>
<dbReference type="SUPFAM" id="SSF53474">
    <property type="entry name" value="alpha/beta-Hydrolases"/>
    <property type="match status" value="1"/>
</dbReference>
<comment type="similarity">
    <text evidence="1">Belongs to the thioesterase family.</text>
</comment>
<dbReference type="InterPro" id="IPR029058">
    <property type="entry name" value="AB_hydrolase_fold"/>
</dbReference>
<dbReference type="Pfam" id="PF00975">
    <property type="entry name" value="Thioesterase"/>
    <property type="match status" value="1"/>
</dbReference>
<accession>A0A1H9TLZ8</accession>
<dbReference type="PANTHER" id="PTHR11487:SF0">
    <property type="entry name" value="S-ACYL FATTY ACID SYNTHASE THIOESTERASE, MEDIUM CHAIN"/>
    <property type="match status" value="1"/>
</dbReference>
<evidence type="ECO:0000256" key="1">
    <source>
        <dbReference type="ARBA" id="ARBA00007169"/>
    </source>
</evidence>
<dbReference type="EMBL" id="FOGO01000006">
    <property type="protein sequence ID" value="SER97643.1"/>
    <property type="molecule type" value="Genomic_DNA"/>
</dbReference>
<evidence type="ECO:0000256" key="2">
    <source>
        <dbReference type="ARBA" id="ARBA00022801"/>
    </source>
</evidence>
<evidence type="ECO:0000313" key="5">
    <source>
        <dbReference type="Proteomes" id="UP000182841"/>
    </source>
</evidence>
<protein>
    <submittedName>
        <fullName evidence="4">Surfactin synthase thioesterase subunit</fullName>
    </submittedName>
</protein>